<sequence length="166" mass="18356">MPPPNIVPSTPRLNELVAAAVLEKPTRQLVQGTAVMDRFIWSAEFEVEIRREVFSKGPNIKALFPWASVDMPRNKGVPFLQQSGDLMTGPDEIAILLPIQFPTGQEQTELETWTEGNNRQKTKLVSGLIVISPSINYIVPNNVLFVLYLCPISASQKAPLATEGET</sequence>
<dbReference type="Proteomes" id="UP000799779">
    <property type="component" value="Unassembled WGS sequence"/>
</dbReference>
<reference evidence="1" key="1">
    <citation type="journal article" date="2020" name="Stud. Mycol.">
        <title>101 Dothideomycetes genomes: a test case for predicting lifestyles and emergence of pathogens.</title>
        <authorList>
            <person name="Haridas S."/>
            <person name="Albert R."/>
            <person name="Binder M."/>
            <person name="Bloem J."/>
            <person name="Labutti K."/>
            <person name="Salamov A."/>
            <person name="Andreopoulos B."/>
            <person name="Baker S."/>
            <person name="Barry K."/>
            <person name="Bills G."/>
            <person name="Bluhm B."/>
            <person name="Cannon C."/>
            <person name="Castanera R."/>
            <person name="Culley D."/>
            <person name="Daum C."/>
            <person name="Ezra D."/>
            <person name="Gonzalez J."/>
            <person name="Henrissat B."/>
            <person name="Kuo A."/>
            <person name="Liang C."/>
            <person name="Lipzen A."/>
            <person name="Lutzoni F."/>
            <person name="Magnuson J."/>
            <person name="Mondo S."/>
            <person name="Nolan M."/>
            <person name="Ohm R."/>
            <person name="Pangilinan J."/>
            <person name="Park H.-J."/>
            <person name="Ramirez L."/>
            <person name="Alfaro M."/>
            <person name="Sun H."/>
            <person name="Tritt A."/>
            <person name="Yoshinaga Y."/>
            <person name="Zwiers L.-H."/>
            <person name="Turgeon B."/>
            <person name="Goodwin S."/>
            <person name="Spatafora J."/>
            <person name="Crous P."/>
            <person name="Grigoriev I."/>
        </authorList>
    </citation>
    <scope>NUCLEOTIDE SEQUENCE</scope>
    <source>
        <strain evidence="1">CBS 123094</strain>
    </source>
</reference>
<gene>
    <name evidence="1" type="ORF">P154DRAFT_527982</name>
</gene>
<dbReference type="AlphaFoldDB" id="A0A6A5VUF8"/>
<keyword evidence="2" id="KW-1185">Reference proteome</keyword>
<proteinExistence type="predicted"/>
<dbReference type="EMBL" id="ML977726">
    <property type="protein sequence ID" value="KAF1993153.1"/>
    <property type="molecule type" value="Genomic_DNA"/>
</dbReference>
<name>A0A6A5VUF8_9PLEO</name>
<evidence type="ECO:0000313" key="2">
    <source>
        <dbReference type="Proteomes" id="UP000799779"/>
    </source>
</evidence>
<dbReference type="OrthoDB" id="3789527at2759"/>
<organism evidence="1 2">
    <name type="scientific">Amniculicola lignicola CBS 123094</name>
    <dbReference type="NCBI Taxonomy" id="1392246"/>
    <lineage>
        <taxon>Eukaryota</taxon>
        <taxon>Fungi</taxon>
        <taxon>Dikarya</taxon>
        <taxon>Ascomycota</taxon>
        <taxon>Pezizomycotina</taxon>
        <taxon>Dothideomycetes</taxon>
        <taxon>Pleosporomycetidae</taxon>
        <taxon>Pleosporales</taxon>
        <taxon>Amniculicolaceae</taxon>
        <taxon>Amniculicola</taxon>
    </lineage>
</organism>
<evidence type="ECO:0000313" key="1">
    <source>
        <dbReference type="EMBL" id="KAF1993153.1"/>
    </source>
</evidence>
<accession>A0A6A5VUF8</accession>
<protein>
    <submittedName>
        <fullName evidence="1">Uncharacterized protein</fullName>
    </submittedName>
</protein>